<keyword evidence="4" id="KW-1185">Reference proteome</keyword>
<dbReference type="InterPro" id="IPR040976">
    <property type="entry name" value="Pkinase_fungal"/>
</dbReference>
<proteinExistence type="predicted"/>
<dbReference type="PANTHER" id="PTHR38248">
    <property type="entry name" value="FUNK1 6"/>
    <property type="match status" value="1"/>
</dbReference>
<dbReference type="EMBL" id="JAYKXP010000032">
    <property type="protein sequence ID" value="KAK7041706.1"/>
    <property type="molecule type" value="Genomic_DNA"/>
</dbReference>
<dbReference type="Proteomes" id="UP001383192">
    <property type="component" value="Unassembled WGS sequence"/>
</dbReference>
<dbReference type="InterPro" id="IPR008266">
    <property type="entry name" value="Tyr_kinase_AS"/>
</dbReference>
<name>A0AAW0CRC7_9AGAR</name>
<gene>
    <name evidence="3" type="ORF">VNI00_008995</name>
</gene>
<organism evidence="3 4">
    <name type="scientific">Paramarasmius palmivorus</name>
    <dbReference type="NCBI Taxonomy" id="297713"/>
    <lineage>
        <taxon>Eukaryota</taxon>
        <taxon>Fungi</taxon>
        <taxon>Dikarya</taxon>
        <taxon>Basidiomycota</taxon>
        <taxon>Agaricomycotina</taxon>
        <taxon>Agaricomycetes</taxon>
        <taxon>Agaricomycetidae</taxon>
        <taxon>Agaricales</taxon>
        <taxon>Marasmiineae</taxon>
        <taxon>Marasmiaceae</taxon>
        <taxon>Paramarasmius</taxon>
    </lineage>
</organism>
<dbReference type="PROSITE" id="PS00109">
    <property type="entry name" value="PROTEIN_KINASE_TYR"/>
    <property type="match status" value="1"/>
</dbReference>
<evidence type="ECO:0000259" key="2">
    <source>
        <dbReference type="Pfam" id="PF17667"/>
    </source>
</evidence>
<protein>
    <recommendedName>
        <fullName evidence="2">Fungal-type protein kinase domain-containing protein</fullName>
    </recommendedName>
</protein>
<dbReference type="GO" id="GO:0004672">
    <property type="term" value="F:protein kinase activity"/>
    <property type="evidence" value="ECO:0007669"/>
    <property type="project" value="InterPro"/>
</dbReference>
<feature type="region of interest" description="Disordered" evidence="1">
    <location>
        <begin position="649"/>
        <end position="685"/>
    </location>
</feature>
<dbReference type="Pfam" id="PF17667">
    <property type="entry name" value="Pkinase_fungal"/>
    <property type="match status" value="1"/>
</dbReference>
<evidence type="ECO:0000313" key="4">
    <source>
        <dbReference type="Proteomes" id="UP001383192"/>
    </source>
</evidence>
<accession>A0AAW0CRC7</accession>
<sequence length="685" mass="78310">MSKPQPSSFTTPAKRTGIRSVVPYTSLHVFRDKRMERVGCEMARKYVGPMEPKKFLDDFLPRGQRRTKLFTAHVQQQLYNVGYGTGVRAEKDMYEPLMTVLADFCPDIRLVDTSDDADDTTWAHQPGLIKPDISAYTKESGVDRNDISRTEFWMELKWYDTADGFDDTENMSFEKVAMQARDTRAQLSTYAGAQLVSQFRTHAFSVQLTRGYARLIRWDREGAIVTKKFCYYNEPHLVDFLWRYNHASSEARGYDPTVVEITNPARAQEVRDALEMDATDRVWEFTIIDEQGEKHVFTGGKLEFRGVASPAGRSTRGFLVLDHQGERRYLKDTWRILNSAIQKEGDVYAVLKQHNVSHVPDVVASGDAVGSWQVTKTSKYRTISPQAAQLELRLHQHYFIVFAQVGTTIKNFKDSHELVQATAHAIQAHREAYERAKVLHRDVSAGNILITQEGEGLLIDWEFSKPLDSTAPRILERTGTWQFMSAMLLADEPGEVDHMLADDLESFYHVLCWVTLLHGQHGLEDDQVKRQLARVYDSWHGVGAVPATGGEVKKVTLNERWMDKKAKLAPGPFRKLVVELEQTLGVRYIGNGPFVNQDMVREFLKKLDSHDAFVDIFSQALQHKDQLKSQTRDTRRDIKLFILDLRSATTSDRKRKKSDSELEAEEEMAKDGGRPPQRLRIESES</sequence>
<dbReference type="PANTHER" id="PTHR38248:SF2">
    <property type="entry name" value="FUNK1 11"/>
    <property type="match status" value="1"/>
</dbReference>
<reference evidence="3 4" key="1">
    <citation type="submission" date="2024-01" db="EMBL/GenBank/DDBJ databases">
        <title>A draft genome for a cacao thread blight-causing isolate of Paramarasmius palmivorus.</title>
        <authorList>
            <person name="Baruah I.K."/>
            <person name="Bukari Y."/>
            <person name="Amoako-Attah I."/>
            <person name="Meinhardt L.W."/>
            <person name="Bailey B.A."/>
            <person name="Cohen S.P."/>
        </authorList>
    </citation>
    <scope>NUCLEOTIDE SEQUENCE [LARGE SCALE GENOMIC DNA]</scope>
    <source>
        <strain evidence="3 4">GH-12</strain>
    </source>
</reference>
<feature type="domain" description="Fungal-type protein kinase" evidence="2">
    <location>
        <begin position="177"/>
        <end position="514"/>
    </location>
</feature>
<dbReference type="Gene3D" id="1.10.510.10">
    <property type="entry name" value="Transferase(Phosphotransferase) domain 1"/>
    <property type="match status" value="1"/>
</dbReference>
<evidence type="ECO:0000313" key="3">
    <source>
        <dbReference type="EMBL" id="KAK7041706.1"/>
    </source>
</evidence>
<feature type="compositionally biased region" description="Basic and acidic residues" evidence="1">
    <location>
        <begin position="667"/>
        <end position="685"/>
    </location>
</feature>
<dbReference type="SUPFAM" id="SSF56112">
    <property type="entry name" value="Protein kinase-like (PK-like)"/>
    <property type="match status" value="1"/>
</dbReference>
<comment type="caution">
    <text evidence="3">The sequence shown here is derived from an EMBL/GenBank/DDBJ whole genome shotgun (WGS) entry which is preliminary data.</text>
</comment>
<evidence type="ECO:0000256" key="1">
    <source>
        <dbReference type="SAM" id="MobiDB-lite"/>
    </source>
</evidence>
<dbReference type="InterPro" id="IPR011009">
    <property type="entry name" value="Kinase-like_dom_sf"/>
</dbReference>
<dbReference type="AlphaFoldDB" id="A0AAW0CRC7"/>